<gene>
    <name evidence="2" type="ORF">COX81_03970</name>
</gene>
<name>A0A2M7V6K2_9BACT</name>
<dbReference type="AlphaFoldDB" id="A0A2M7V6K2"/>
<protein>
    <recommendedName>
        <fullName evidence="1">Transcription regulator TrmB N-terminal domain-containing protein</fullName>
    </recommendedName>
</protein>
<dbReference type="EMBL" id="PFPK01000047">
    <property type="protein sequence ID" value="PIZ94242.1"/>
    <property type="molecule type" value="Genomic_DNA"/>
</dbReference>
<dbReference type="SUPFAM" id="SSF46785">
    <property type="entry name" value="Winged helix' DNA-binding domain"/>
    <property type="match status" value="1"/>
</dbReference>
<dbReference type="PANTHER" id="PTHR34293:SF1">
    <property type="entry name" value="HTH-TYPE TRANSCRIPTIONAL REGULATOR TRMBL2"/>
    <property type="match status" value="1"/>
</dbReference>
<feature type="domain" description="Transcription regulator TrmB N-terminal" evidence="1">
    <location>
        <begin position="7"/>
        <end position="74"/>
    </location>
</feature>
<sequence>MNLTPHLQTLGLSKNEAKVYIELLKLGQTNVGPVVSKTRLHRQLVYEALNKLVDKKLTSFVIKNNRKYFQAAPPVNILKLIEKKEELAKQILPELSKLQINSIDKIEIHTLYGQKGFFDNLAEVINSAHDTDGIIRIIGGAKDTDFYRTIGEKYPDYVKLLEKKKVKKYLIAPDSSSEEFKQKFVTEKGSVLKTLVFGLSAPTYTRITQEMVSIEIYASDVTVIQIKNKAIAKGYLEHFQLLWGQADTYRA</sequence>
<organism evidence="2 3">
    <name type="scientific">Candidatus Magasanikbacteria bacterium CG_4_10_14_0_2_um_filter_37_12</name>
    <dbReference type="NCBI Taxonomy" id="1974637"/>
    <lineage>
        <taxon>Bacteria</taxon>
        <taxon>Candidatus Magasanikiibacteriota</taxon>
    </lineage>
</organism>
<dbReference type="InterPro" id="IPR036390">
    <property type="entry name" value="WH_DNA-bd_sf"/>
</dbReference>
<dbReference type="PANTHER" id="PTHR34293">
    <property type="entry name" value="HTH-TYPE TRANSCRIPTIONAL REGULATOR TRMBL2"/>
    <property type="match status" value="1"/>
</dbReference>
<evidence type="ECO:0000313" key="3">
    <source>
        <dbReference type="Proteomes" id="UP000228568"/>
    </source>
</evidence>
<accession>A0A2M7V6K2</accession>
<evidence type="ECO:0000259" key="1">
    <source>
        <dbReference type="Pfam" id="PF01978"/>
    </source>
</evidence>
<dbReference type="Gene3D" id="1.10.10.10">
    <property type="entry name" value="Winged helix-like DNA-binding domain superfamily/Winged helix DNA-binding domain"/>
    <property type="match status" value="1"/>
</dbReference>
<dbReference type="Pfam" id="PF01978">
    <property type="entry name" value="TrmB"/>
    <property type="match status" value="1"/>
</dbReference>
<dbReference type="InterPro" id="IPR036388">
    <property type="entry name" value="WH-like_DNA-bd_sf"/>
</dbReference>
<dbReference type="Proteomes" id="UP000228568">
    <property type="component" value="Unassembled WGS sequence"/>
</dbReference>
<dbReference type="InterPro" id="IPR051797">
    <property type="entry name" value="TrmB-like"/>
</dbReference>
<comment type="caution">
    <text evidence="2">The sequence shown here is derived from an EMBL/GenBank/DDBJ whole genome shotgun (WGS) entry which is preliminary data.</text>
</comment>
<proteinExistence type="predicted"/>
<reference evidence="3" key="1">
    <citation type="submission" date="2017-09" db="EMBL/GenBank/DDBJ databases">
        <title>Depth-based differentiation of microbial function through sediment-hosted aquifers and enrichment of novel symbionts in the deep terrestrial subsurface.</title>
        <authorList>
            <person name="Probst A.J."/>
            <person name="Ladd B."/>
            <person name="Jarett J.K."/>
            <person name="Geller-Mcgrath D.E."/>
            <person name="Sieber C.M.K."/>
            <person name="Emerson J.B."/>
            <person name="Anantharaman K."/>
            <person name="Thomas B.C."/>
            <person name="Malmstrom R."/>
            <person name="Stieglmeier M."/>
            <person name="Klingl A."/>
            <person name="Woyke T."/>
            <person name="Ryan C.M."/>
            <person name="Banfield J.F."/>
        </authorList>
    </citation>
    <scope>NUCLEOTIDE SEQUENCE [LARGE SCALE GENOMIC DNA]</scope>
</reference>
<evidence type="ECO:0000313" key="2">
    <source>
        <dbReference type="EMBL" id="PIZ94242.1"/>
    </source>
</evidence>
<dbReference type="InterPro" id="IPR002831">
    <property type="entry name" value="Tscrpt_reg_TrmB_N"/>
</dbReference>